<protein>
    <submittedName>
        <fullName evidence="2">Uncharacterized protein</fullName>
    </submittedName>
</protein>
<gene>
    <name evidence="2" type="ORF">K493DRAFT_391089</name>
</gene>
<dbReference type="GO" id="GO:0034657">
    <property type="term" value="C:GID complex"/>
    <property type="evidence" value="ECO:0007669"/>
    <property type="project" value="TreeGrafter"/>
</dbReference>
<dbReference type="EMBL" id="MCFE01000795">
    <property type="protein sequence ID" value="ORX79115.1"/>
    <property type="molecule type" value="Genomic_DNA"/>
</dbReference>
<dbReference type="GO" id="GO:0005773">
    <property type="term" value="C:vacuole"/>
    <property type="evidence" value="ECO:0007669"/>
    <property type="project" value="GOC"/>
</dbReference>
<comment type="similarity">
    <text evidence="1">Belongs to the GID4/VID24 family.</text>
</comment>
<keyword evidence="3" id="KW-1185">Reference proteome</keyword>
<name>A0A1Y1X0D4_9FUNG</name>
<proteinExistence type="inferred from homology"/>
<dbReference type="Pfam" id="PF09783">
    <property type="entry name" value="Vac_ImportDeg"/>
    <property type="match status" value="1"/>
</dbReference>
<dbReference type="InParanoid" id="A0A1Y1X0D4"/>
<dbReference type="GO" id="GO:0007039">
    <property type="term" value="P:protein catabolic process in the vacuole"/>
    <property type="evidence" value="ECO:0007669"/>
    <property type="project" value="TreeGrafter"/>
</dbReference>
<dbReference type="OrthoDB" id="62at2759"/>
<dbReference type="PANTHER" id="PTHR14534:SF3">
    <property type="entry name" value="GID COMPLEX SUBUNIT 4 HOMOLOG"/>
    <property type="match status" value="1"/>
</dbReference>
<reference evidence="2 3" key="1">
    <citation type="submission" date="2016-07" db="EMBL/GenBank/DDBJ databases">
        <title>Pervasive Adenine N6-methylation of Active Genes in Fungi.</title>
        <authorList>
            <consortium name="DOE Joint Genome Institute"/>
            <person name="Mondo S.J."/>
            <person name="Dannebaum R.O."/>
            <person name="Kuo R.C."/>
            <person name="Labutti K."/>
            <person name="Haridas S."/>
            <person name="Kuo A."/>
            <person name="Salamov A."/>
            <person name="Ahrendt S.R."/>
            <person name="Lipzen A."/>
            <person name="Sullivan W."/>
            <person name="Andreopoulos W.B."/>
            <person name="Clum A."/>
            <person name="Lindquist E."/>
            <person name="Daum C."/>
            <person name="Ramamoorthy G.K."/>
            <person name="Gryganskyi A."/>
            <person name="Culley D."/>
            <person name="Magnuson J.K."/>
            <person name="James T.Y."/>
            <person name="O'Malley M.A."/>
            <person name="Stajich J.E."/>
            <person name="Spatafora J.W."/>
            <person name="Visel A."/>
            <person name="Grigoriev I.V."/>
        </authorList>
    </citation>
    <scope>NUCLEOTIDE SEQUENCE [LARGE SCALE GENOMIC DNA]</scope>
    <source>
        <strain evidence="2 3">CBS 931.73</strain>
    </source>
</reference>
<comment type="caution">
    <text evidence="2">The sequence shown here is derived from an EMBL/GenBank/DDBJ whole genome shotgun (WGS) entry which is preliminary data.</text>
</comment>
<dbReference type="PANTHER" id="PTHR14534">
    <property type="entry name" value="VACUOLAR IMPORT AND DEGRADATION PROTEIN 24"/>
    <property type="match status" value="1"/>
</dbReference>
<dbReference type="GO" id="GO:0006623">
    <property type="term" value="P:protein targeting to vacuole"/>
    <property type="evidence" value="ECO:0007669"/>
    <property type="project" value="TreeGrafter"/>
</dbReference>
<accession>A0A1Y1X0D4</accession>
<dbReference type="AlphaFoldDB" id="A0A1Y1X0D4"/>
<dbReference type="GO" id="GO:0043161">
    <property type="term" value="P:proteasome-mediated ubiquitin-dependent protein catabolic process"/>
    <property type="evidence" value="ECO:0007669"/>
    <property type="project" value="TreeGrafter"/>
</dbReference>
<organism evidence="2 3">
    <name type="scientific">Basidiobolus meristosporus CBS 931.73</name>
    <dbReference type="NCBI Taxonomy" id="1314790"/>
    <lineage>
        <taxon>Eukaryota</taxon>
        <taxon>Fungi</taxon>
        <taxon>Fungi incertae sedis</taxon>
        <taxon>Zoopagomycota</taxon>
        <taxon>Entomophthoromycotina</taxon>
        <taxon>Basidiobolomycetes</taxon>
        <taxon>Basidiobolales</taxon>
        <taxon>Basidiobolaceae</taxon>
        <taxon>Basidiobolus</taxon>
    </lineage>
</organism>
<dbReference type="STRING" id="1314790.A0A1Y1X0D4"/>
<sequence>MDKDCLFMRWKERFLVPDHRVEDVTGGSFAGYYYICFQLSTGYYSHRDFHRIQQLVL</sequence>
<feature type="non-terminal residue" evidence="2">
    <location>
        <position position="57"/>
    </location>
</feature>
<dbReference type="Proteomes" id="UP000193498">
    <property type="component" value="Unassembled WGS sequence"/>
</dbReference>
<evidence type="ECO:0000313" key="3">
    <source>
        <dbReference type="Proteomes" id="UP000193498"/>
    </source>
</evidence>
<dbReference type="InterPro" id="IPR018618">
    <property type="entry name" value="GID4/10-like"/>
</dbReference>
<evidence type="ECO:0000313" key="2">
    <source>
        <dbReference type="EMBL" id="ORX79115.1"/>
    </source>
</evidence>
<evidence type="ECO:0000256" key="1">
    <source>
        <dbReference type="ARBA" id="ARBA00061469"/>
    </source>
</evidence>
<dbReference type="GO" id="GO:0045721">
    <property type="term" value="P:negative regulation of gluconeogenesis"/>
    <property type="evidence" value="ECO:0007669"/>
    <property type="project" value="TreeGrafter"/>
</dbReference>